<dbReference type="RefSeq" id="WP_345248547.1">
    <property type="nucleotide sequence ID" value="NZ_BAABHD010000082.1"/>
</dbReference>
<dbReference type="InterPro" id="IPR000805">
    <property type="entry name" value="Glyco_hydro_26"/>
</dbReference>
<evidence type="ECO:0000256" key="4">
    <source>
        <dbReference type="PROSITE-ProRule" id="PRU01100"/>
    </source>
</evidence>
<organism evidence="7 8">
    <name type="scientific">Nibrella saemangeumensis</name>
    <dbReference type="NCBI Taxonomy" id="1084526"/>
    <lineage>
        <taxon>Bacteria</taxon>
        <taxon>Pseudomonadati</taxon>
        <taxon>Bacteroidota</taxon>
        <taxon>Cytophagia</taxon>
        <taxon>Cytophagales</taxon>
        <taxon>Spirosomataceae</taxon>
        <taxon>Nibrella</taxon>
    </lineage>
</organism>
<dbReference type="InterPro" id="IPR017853">
    <property type="entry name" value="GH"/>
</dbReference>
<accession>A0ABP8NM42</accession>
<name>A0ABP8NM42_9BACT</name>
<keyword evidence="8" id="KW-1185">Reference proteome</keyword>
<feature type="active site" description="Proton donor" evidence="4">
    <location>
        <position position="206"/>
    </location>
</feature>
<comment type="caution">
    <text evidence="7">The sequence shown here is derived from an EMBL/GenBank/DDBJ whole genome shotgun (WGS) entry which is preliminary data.</text>
</comment>
<sequence>MRTILVRIAAFVLVVVLGISMSLLLTFVGDKSKGPVSDLITTVNAGISHLEKRFTATRAHRVSDLKWLERYRHRTAGIATADRMLLGAYDDNTAESYESIVALEDSLDTRLPIMSIYSAWGSRPDQVFPLLRVQAIADLGSIPMVTWEPWLDDFSPDQFPFSAHAENKNKGGMRAIAEGRYDVYIDKWALDAKAFGEPFFLRLGHEMNDPYRYPWGPQNNQPDDFIAAWQHVVTRFRTLGATNAIWVWSPHPAYKNFEAFYPGHAFVDWVGTTAINYGTVAPWSQWWSFQEVIGAFYERVSLYKKPVIICEFGSLSVGGNRPAWFADALRTLPTRYPAIRAVVFYHNGNDKTTTYKSLDWTFRTDSASVAAIKQAIRSGPGTRQPADI</sequence>
<evidence type="ECO:0000313" key="7">
    <source>
        <dbReference type="EMBL" id="GAA4467623.1"/>
    </source>
</evidence>
<evidence type="ECO:0000256" key="5">
    <source>
        <dbReference type="SAM" id="Phobius"/>
    </source>
</evidence>
<dbReference type="InterPro" id="IPR022790">
    <property type="entry name" value="GH26_dom"/>
</dbReference>
<keyword evidence="2 4" id="KW-0378">Hydrolase</keyword>
<feature type="domain" description="GH26" evidence="6">
    <location>
        <begin position="59"/>
        <end position="372"/>
    </location>
</feature>
<evidence type="ECO:0000256" key="2">
    <source>
        <dbReference type="ARBA" id="ARBA00022801"/>
    </source>
</evidence>
<keyword evidence="5" id="KW-1133">Transmembrane helix</keyword>
<evidence type="ECO:0000259" key="6">
    <source>
        <dbReference type="PROSITE" id="PS51764"/>
    </source>
</evidence>
<evidence type="ECO:0000313" key="8">
    <source>
        <dbReference type="Proteomes" id="UP001501175"/>
    </source>
</evidence>
<dbReference type="SUPFAM" id="SSF51445">
    <property type="entry name" value="(Trans)glycosidases"/>
    <property type="match status" value="1"/>
</dbReference>
<keyword evidence="5" id="KW-0812">Transmembrane</keyword>
<reference evidence="8" key="1">
    <citation type="journal article" date="2019" name="Int. J. Syst. Evol. Microbiol.">
        <title>The Global Catalogue of Microorganisms (GCM) 10K type strain sequencing project: providing services to taxonomists for standard genome sequencing and annotation.</title>
        <authorList>
            <consortium name="The Broad Institute Genomics Platform"/>
            <consortium name="The Broad Institute Genome Sequencing Center for Infectious Disease"/>
            <person name="Wu L."/>
            <person name="Ma J."/>
        </authorList>
    </citation>
    <scope>NUCLEOTIDE SEQUENCE [LARGE SCALE GENOMIC DNA]</scope>
    <source>
        <strain evidence="8">JCM 17927</strain>
    </source>
</reference>
<comment type="similarity">
    <text evidence="1 4">Belongs to the glycosyl hydrolase 26 family.</text>
</comment>
<gene>
    <name evidence="7" type="ORF">GCM10023189_51640</name>
</gene>
<proteinExistence type="inferred from homology"/>
<protein>
    <recommendedName>
        <fullName evidence="6">GH26 domain-containing protein</fullName>
    </recommendedName>
</protein>
<dbReference type="PANTHER" id="PTHR40079:SF4">
    <property type="entry name" value="GH26 DOMAIN-CONTAINING PROTEIN-RELATED"/>
    <property type="match status" value="1"/>
</dbReference>
<keyword evidence="5" id="KW-0472">Membrane</keyword>
<dbReference type="Pfam" id="PF02156">
    <property type="entry name" value="Glyco_hydro_26"/>
    <property type="match status" value="1"/>
</dbReference>
<feature type="active site" description="Nucleophile" evidence="4">
    <location>
        <position position="311"/>
    </location>
</feature>
<evidence type="ECO:0000256" key="3">
    <source>
        <dbReference type="ARBA" id="ARBA00023295"/>
    </source>
</evidence>
<dbReference type="EMBL" id="BAABHD010000082">
    <property type="protein sequence ID" value="GAA4467623.1"/>
    <property type="molecule type" value="Genomic_DNA"/>
</dbReference>
<keyword evidence="3 4" id="KW-0326">Glycosidase</keyword>
<feature type="transmembrane region" description="Helical" evidence="5">
    <location>
        <begin position="6"/>
        <end position="28"/>
    </location>
</feature>
<evidence type="ECO:0000256" key="1">
    <source>
        <dbReference type="ARBA" id="ARBA00007754"/>
    </source>
</evidence>
<dbReference type="Gene3D" id="3.20.20.80">
    <property type="entry name" value="Glycosidases"/>
    <property type="match status" value="1"/>
</dbReference>
<dbReference type="PANTHER" id="PTHR40079">
    <property type="entry name" value="MANNAN ENDO-1,4-BETA-MANNOSIDASE E-RELATED"/>
    <property type="match status" value="1"/>
</dbReference>
<dbReference type="Proteomes" id="UP001501175">
    <property type="component" value="Unassembled WGS sequence"/>
</dbReference>
<dbReference type="PROSITE" id="PS51764">
    <property type="entry name" value="GH26"/>
    <property type="match status" value="1"/>
</dbReference>